<dbReference type="GO" id="GO:0005975">
    <property type="term" value="P:carbohydrate metabolic process"/>
    <property type="evidence" value="ECO:0007669"/>
    <property type="project" value="InterPro"/>
</dbReference>
<dbReference type="KEGG" id="ttr:Tter_2866"/>
<keyword evidence="6" id="KW-1185">Reference proteome</keyword>
<accession>D1CJ28</accession>
<organism evidence="5 6">
    <name type="scientific">Thermobaculum terrenum (strain ATCC BAA-798 / CCMEE 7001 / YNP1)</name>
    <dbReference type="NCBI Taxonomy" id="525904"/>
    <lineage>
        <taxon>Bacteria</taxon>
        <taxon>Bacillati</taxon>
        <taxon>Chloroflexota</taxon>
        <taxon>Chloroflexia</taxon>
        <taxon>Candidatus Thermobaculales</taxon>
        <taxon>Candidatus Thermobaculaceae</taxon>
        <taxon>Thermobaculum</taxon>
    </lineage>
</organism>
<dbReference type="GO" id="GO:0016810">
    <property type="term" value="F:hydrolase activity, acting on carbon-nitrogen (but not peptide) bonds"/>
    <property type="evidence" value="ECO:0007669"/>
    <property type="project" value="InterPro"/>
</dbReference>
<keyword evidence="2" id="KW-0378">Hydrolase</keyword>
<evidence type="ECO:0000256" key="1">
    <source>
        <dbReference type="ARBA" id="ARBA00022723"/>
    </source>
</evidence>
<evidence type="ECO:0000313" key="5">
    <source>
        <dbReference type="EMBL" id="ACZ43748.1"/>
    </source>
</evidence>
<protein>
    <submittedName>
        <fullName evidence="5">Polysaccharide deacetylase</fullName>
    </submittedName>
</protein>
<dbReference type="InterPro" id="IPR011330">
    <property type="entry name" value="Glyco_hydro/deAcase_b/a-brl"/>
</dbReference>
<dbReference type="Pfam" id="PF08239">
    <property type="entry name" value="SH3_3"/>
    <property type="match status" value="2"/>
</dbReference>
<dbReference type="PROSITE" id="PS51781">
    <property type="entry name" value="SH3B"/>
    <property type="match status" value="1"/>
</dbReference>
<dbReference type="eggNOG" id="COG0726">
    <property type="taxonomic scope" value="Bacteria"/>
</dbReference>
<dbReference type="STRING" id="525904.Tter_2866"/>
<evidence type="ECO:0000259" key="3">
    <source>
        <dbReference type="PROSITE" id="PS51677"/>
    </source>
</evidence>
<dbReference type="GO" id="GO:0016020">
    <property type="term" value="C:membrane"/>
    <property type="evidence" value="ECO:0007669"/>
    <property type="project" value="TreeGrafter"/>
</dbReference>
<proteinExistence type="predicted"/>
<dbReference type="eggNOG" id="COG4991">
    <property type="taxonomic scope" value="Bacteria"/>
</dbReference>
<feature type="domain" description="SH3b" evidence="4">
    <location>
        <begin position="39"/>
        <end position="104"/>
    </location>
</feature>
<feature type="domain" description="NodB homology" evidence="3">
    <location>
        <begin position="188"/>
        <end position="375"/>
    </location>
</feature>
<evidence type="ECO:0000313" key="6">
    <source>
        <dbReference type="Proteomes" id="UP000000323"/>
    </source>
</evidence>
<evidence type="ECO:0000256" key="2">
    <source>
        <dbReference type="ARBA" id="ARBA00022801"/>
    </source>
</evidence>
<dbReference type="InterPro" id="IPR002509">
    <property type="entry name" value="NODB_dom"/>
</dbReference>
<dbReference type="GO" id="GO:0046872">
    <property type="term" value="F:metal ion binding"/>
    <property type="evidence" value="ECO:0007669"/>
    <property type="project" value="UniProtKB-KW"/>
</dbReference>
<dbReference type="InterPro" id="IPR003646">
    <property type="entry name" value="SH3-like_bac-type"/>
</dbReference>
<dbReference type="SUPFAM" id="SSF88713">
    <property type="entry name" value="Glycoside hydrolase/deacetylase"/>
    <property type="match status" value="1"/>
</dbReference>
<dbReference type="RefSeq" id="WP_012876778.1">
    <property type="nucleotide sequence ID" value="NC_013526.1"/>
</dbReference>
<dbReference type="EMBL" id="CP001826">
    <property type="protein sequence ID" value="ACZ43748.1"/>
    <property type="molecule type" value="Genomic_DNA"/>
</dbReference>
<dbReference type="Proteomes" id="UP000000323">
    <property type="component" value="Chromosome 2"/>
</dbReference>
<dbReference type="Pfam" id="PF01522">
    <property type="entry name" value="Polysacc_deac_1"/>
    <property type="match status" value="1"/>
</dbReference>
<dbReference type="CDD" id="cd10917">
    <property type="entry name" value="CE4_NodB_like_6s_7s"/>
    <property type="match status" value="1"/>
</dbReference>
<keyword evidence="1" id="KW-0479">Metal-binding</keyword>
<sequence length="382" mass="41732">MTAILSHILRAHRGRWLLLATMWMVLMLALPASGQAAISTGRYASTTAALNLRSGPSTSYPVLQLIPCGMEPYVLSGPYNTYWYKVRYTGLIGYVHGNYLAQGSAVSTHLCEGANAVAAFTARVRTGPSTGYPVRISVPQGKQVRVISGPYSGGWYRVSYQGVTGYAYGGLLRQGEAVSVTKLATSRKVVALTFDAGSDRGYAAQILNTLKSYGVKASFGVTGKWAQANPDLIKRMVNEGHTVFNHTYSHGSLTGYSTGAAPLTYSQRASEIQRTERIINEISGRSTRPFFRPPYGDYDRSVLVDLRTLGYKLNLMWTVDSLGWKGLSKQEIVQRVLDGTEPGAIYLFHVGSQSQDAAALPAIIQNLQARGYTFTTFDAFYR</sequence>
<dbReference type="Gene3D" id="3.20.20.370">
    <property type="entry name" value="Glycoside hydrolase/deacetylase"/>
    <property type="match status" value="1"/>
</dbReference>
<evidence type="ECO:0000259" key="4">
    <source>
        <dbReference type="PROSITE" id="PS51781"/>
    </source>
</evidence>
<dbReference type="Gene3D" id="2.30.30.40">
    <property type="entry name" value="SH3 Domains"/>
    <property type="match status" value="2"/>
</dbReference>
<name>D1CJ28_THET1</name>
<dbReference type="PROSITE" id="PS51677">
    <property type="entry name" value="NODB"/>
    <property type="match status" value="1"/>
</dbReference>
<reference evidence="6" key="1">
    <citation type="journal article" date="2010" name="Stand. Genomic Sci.">
        <title>Complete genome sequence of 'Thermobaculum terrenum' type strain (YNP1).</title>
        <authorList>
            <person name="Kiss H."/>
            <person name="Cleland D."/>
            <person name="Lapidus A."/>
            <person name="Lucas S."/>
            <person name="Glavina Del Rio T."/>
            <person name="Nolan M."/>
            <person name="Tice H."/>
            <person name="Han C."/>
            <person name="Goodwin L."/>
            <person name="Pitluck S."/>
            <person name="Liolios K."/>
            <person name="Ivanova N."/>
            <person name="Mavromatis K."/>
            <person name="Ovchinnikova G."/>
            <person name="Pati A."/>
            <person name="Chen A."/>
            <person name="Palaniappan K."/>
            <person name="Land M."/>
            <person name="Hauser L."/>
            <person name="Chang Y."/>
            <person name="Jeffries C."/>
            <person name="Lu M."/>
            <person name="Brettin T."/>
            <person name="Detter J."/>
            <person name="Goker M."/>
            <person name="Tindall B."/>
            <person name="Beck B."/>
            <person name="McDermott T."/>
            <person name="Woyke T."/>
            <person name="Bristow J."/>
            <person name="Eisen J."/>
            <person name="Markowitz V."/>
            <person name="Hugenholtz P."/>
            <person name="Kyrpides N."/>
            <person name="Klenk H."/>
            <person name="Cheng J."/>
        </authorList>
    </citation>
    <scope>NUCLEOTIDE SEQUENCE [LARGE SCALE GENOMIC DNA]</scope>
    <source>
        <strain evidence="6">ATCC BAA-798 / YNP1</strain>
    </source>
</reference>
<dbReference type="InterPro" id="IPR050248">
    <property type="entry name" value="Polysacc_deacetylase_ArnD"/>
</dbReference>
<dbReference type="HOGENOM" id="CLU_723475_0_0_0"/>
<gene>
    <name evidence="5" type="ordered locus">Tter_2866</name>
</gene>
<dbReference type="AlphaFoldDB" id="D1CJ28"/>
<dbReference type="SMART" id="SM00287">
    <property type="entry name" value="SH3b"/>
    <property type="match status" value="2"/>
</dbReference>
<dbReference type="PANTHER" id="PTHR10587:SF133">
    <property type="entry name" value="CHITIN DEACETYLASE 1-RELATED"/>
    <property type="match status" value="1"/>
</dbReference>
<dbReference type="PANTHER" id="PTHR10587">
    <property type="entry name" value="GLYCOSYL TRANSFERASE-RELATED"/>
    <property type="match status" value="1"/>
</dbReference>